<dbReference type="AlphaFoldDB" id="A0A1B7P0Z4"/>
<dbReference type="Proteomes" id="UP000091918">
    <property type="component" value="Unassembled WGS sequence"/>
</dbReference>
<evidence type="ECO:0000313" key="2">
    <source>
        <dbReference type="EMBL" id="OAX82696.1"/>
    </source>
</evidence>
<accession>A0A1B7P0Z4</accession>
<name>A0A1B7P0Z4_9EURO</name>
<dbReference type="EMBL" id="LGUA01000267">
    <property type="protein sequence ID" value="OAX82696.1"/>
    <property type="molecule type" value="Genomic_DNA"/>
</dbReference>
<evidence type="ECO:0000313" key="3">
    <source>
        <dbReference type="Proteomes" id="UP000091918"/>
    </source>
</evidence>
<evidence type="ECO:0008006" key="4">
    <source>
        <dbReference type="Google" id="ProtNLM"/>
    </source>
</evidence>
<dbReference type="InterPro" id="IPR029063">
    <property type="entry name" value="SAM-dependent_MTases_sf"/>
</dbReference>
<sequence length="190" mass="20310">MVKKYNEAAVQLGLAPGKMYAVKGDLSASPLESSTAEDVSSKDLSNDDLALHHMEDPASTIVKLVDRLKSGGVFLAIDLLKSEELLESKAGEGKGGNHHHNHHHPHQGDHGHGHGARDGHMDIATATGHPGPAGHTISHDHPSFSPELMKSMFARAGLTDVDIILSDWKLELPFVTNPNAKVLVVRGTKP</sequence>
<feature type="compositionally biased region" description="Basic residues" evidence="1">
    <location>
        <begin position="96"/>
        <end position="105"/>
    </location>
</feature>
<keyword evidence="3" id="KW-1185">Reference proteome</keyword>
<comment type="caution">
    <text evidence="2">The sequence shown here is derived from an EMBL/GenBank/DDBJ whole genome shotgun (WGS) entry which is preliminary data.</text>
</comment>
<protein>
    <recommendedName>
        <fullName evidence="4">Methyltransferase type 11 domain-containing protein</fullName>
    </recommendedName>
</protein>
<organism evidence="2 3">
    <name type="scientific">Emergomyces africanus</name>
    <dbReference type="NCBI Taxonomy" id="1955775"/>
    <lineage>
        <taxon>Eukaryota</taxon>
        <taxon>Fungi</taxon>
        <taxon>Dikarya</taxon>
        <taxon>Ascomycota</taxon>
        <taxon>Pezizomycotina</taxon>
        <taxon>Eurotiomycetes</taxon>
        <taxon>Eurotiomycetidae</taxon>
        <taxon>Onygenales</taxon>
        <taxon>Ajellomycetaceae</taxon>
        <taxon>Emergomyces</taxon>
    </lineage>
</organism>
<feature type="compositionally biased region" description="Basic and acidic residues" evidence="1">
    <location>
        <begin position="106"/>
        <end position="121"/>
    </location>
</feature>
<dbReference type="OrthoDB" id="66144at2759"/>
<gene>
    <name evidence="2" type="ORF">ACJ72_02945</name>
</gene>
<evidence type="ECO:0000256" key="1">
    <source>
        <dbReference type="SAM" id="MobiDB-lite"/>
    </source>
</evidence>
<reference evidence="2 3" key="1">
    <citation type="submission" date="2015-07" db="EMBL/GenBank/DDBJ databases">
        <title>Emmonsia species relationships and genome sequence.</title>
        <authorList>
            <person name="Cuomo C.A."/>
            <person name="Schwartz I.S."/>
            <person name="Kenyon C."/>
            <person name="de Hoog G.S."/>
            <person name="Govender N.P."/>
            <person name="Botha A."/>
            <person name="Moreno L."/>
            <person name="de Vries M."/>
            <person name="Munoz J.F."/>
            <person name="Stielow J.B."/>
        </authorList>
    </citation>
    <scope>NUCLEOTIDE SEQUENCE [LARGE SCALE GENOMIC DNA]</scope>
    <source>
        <strain evidence="2 3">CBS 136260</strain>
    </source>
</reference>
<dbReference type="SUPFAM" id="SSF53335">
    <property type="entry name" value="S-adenosyl-L-methionine-dependent methyltransferases"/>
    <property type="match status" value="1"/>
</dbReference>
<dbReference type="STRING" id="1658172.A0A1B7P0Z4"/>
<dbReference type="Gene3D" id="3.40.50.150">
    <property type="entry name" value="Vaccinia Virus protein VP39"/>
    <property type="match status" value="1"/>
</dbReference>
<feature type="region of interest" description="Disordered" evidence="1">
    <location>
        <begin position="90"/>
        <end position="140"/>
    </location>
</feature>
<proteinExistence type="predicted"/>